<dbReference type="Pfam" id="PF13673">
    <property type="entry name" value="Acetyltransf_10"/>
    <property type="match status" value="1"/>
</dbReference>
<protein>
    <submittedName>
        <fullName evidence="2">GNAT family N-acetyltransferase</fullName>
    </submittedName>
</protein>
<organism evidence="2 3">
    <name type="scientific">Actinoallomurus vinaceus</name>
    <dbReference type="NCBI Taxonomy" id="1080074"/>
    <lineage>
        <taxon>Bacteria</taxon>
        <taxon>Bacillati</taxon>
        <taxon>Actinomycetota</taxon>
        <taxon>Actinomycetes</taxon>
        <taxon>Streptosporangiales</taxon>
        <taxon>Thermomonosporaceae</taxon>
        <taxon>Actinoallomurus</taxon>
    </lineage>
</organism>
<keyword evidence="3" id="KW-1185">Reference proteome</keyword>
<dbReference type="PANTHER" id="PTHR42791:SF1">
    <property type="entry name" value="N-ACETYLTRANSFERASE DOMAIN-CONTAINING PROTEIN"/>
    <property type="match status" value="1"/>
</dbReference>
<dbReference type="PANTHER" id="PTHR42791">
    <property type="entry name" value="GNAT FAMILY ACETYLTRANSFERASE"/>
    <property type="match status" value="1"/>
</dbReference>
<feature type="domain" description="N-acetyltransferase" evidence="1">
    <location>
        <begin position="2"/>
        <end position="196"/>
    </location>
</feature>
<dbReference type="PROSITE" id="PS51186">
    <property type="entry name" value="GNAT"/>
    <property type="match status" value="1"/>
</dbReference>
<name>A0ABP8UP36_9ACTN</name>
<accession>A0ABP8UP36</accession>
<dbReference type="InterPro" id="IPR052523">
    <property type="entry name" value="Trichothecene_AcTrans"/>
</dbReference>
<dbReference type="InterPro" id="IPR000182">
    <property type="entry name" value="GNAT_dom"/>
</dbReference>
<gene>
    <name evidence="2" type="ORF">GCM10023196_077140</name>
</gene>
<dbReference type="InterPro" id="IPR016181">
    <property type="entry name" value="Acyl_CoA_acyltransferase"/>
</dbReference>
<comment type="caution">
    <text evidence="2">The sequence shown here is derived from an EMBL/GenBank/DDBJ whole genome shotgun (WGS) entry which is preliminary data.</text>
</comment>
<evidence type="ECO:0000313" key="3">
    <source>
        <dbReference type="Proteomes" id="UP001501442"/>
    </source>
</evidence>
<dbReference type="SUPFAM" id="SSF55729">
    <property type="entry name" value="Acyl-CoA N-acyltransferases (Nat)"/>
    <property type="match status" value="1"/>
</dbReference>
<reference evidence="3" key="1">
    <citation type="journal article" date="2019" name="Int. J. Syst. Evol. Microbiol.">
        <title>The Global Catalogue of Microorganisms (GCM) 10K type strain sequencing project: providing services to taxonomists for standard genome sequencing and annotation.</title>
        <authorList>
            <consortium name="The Broad Institute Genomics Platform"/>
            <consortium name="The Broad Institute Genome Sequencing Center for Infectious Disease"/>
            <person name="Wu L."/>
            <person name="Ma J."/>
        </authorList>
    </citation>
    <scope>NUCLEOTIDE SEQUENCE [LARGE SCALE GENOMIC DNA]</scope>
    <source>
        <strain evidence="3">JCM 17939</strain>
    </source>
</reference>
<sequence length="196" mass="21737">MATLRSVTEDDVDELSAVLGRAFADDPVWQWIFPRHPERMARLFAVLLRNAHLPNGASELAGEGSAVQAGALWDPPGRWHIPLSVQLRRVPTLIRILGTRTLPVLRGLGELEKAHPTEPHWYLAVLGTDPPAQGHGLGSALLRSRLSRCDAGRLPAYLESSKDSNVPYYERFGFRVTGEIRMPGGPPVWPMWRDPA</sequence>
<dbReference type="Proteomes" id="UP001501442">
    <property type="component" value="Unassembled WGS sequence"/>
</dbReference>
<evidence type="ECO:0000259" key="1">
    <source>
        <dbReference type="PROSITE" id="PS51186"/>
    </source>
</evidence>
<evidence type="ECO:0000313" key="2">
    <source>
        <dbReference type="EMBL" id="GAA4634680.1"/>
    </source>
</evidence>
<dbReference type="Gene3D" id="3.40.630.30">
    <property type="match status" value="1"/>
</dbReference>
<dbReference type="CDD" id="cd04301">
    <property type="entry name" value="NAT_SF"/>
    <property type="match status" value="1"/>
</dbReference>
<dbReference type="EMBL" id="BAABHK010000014">
    <property type="protein sequence ID" value="GAA4634680.1"/>
    <property type="molecule type" value="Genomic_DNA"/>
</dbReference>
<proteinExistence type="predicted"/>
<dbReference type="RefSeq" id="WP_345437654.1">
    <property type="nucleotide sequence ID" value="NZ_BAABHK010000014.1"/>
</dbReference>